<comment type="caution">
    <text evidence="2">The sequence shown here is derived from an EMBL/GenBank/DDBJ whole genome shotgun (WGS) entry which is preliminary data.</text>
</comment>
<reference evidence="2 3" key="1">
    <citation type="journal article" date="2022" name="Nat. Ecol. Evol.">
        <title>A masculinizing supergene underlies an exaggerated male reproductive morph in a spider.</title>
        <authorList>
            <person name="Hendrickx F."/>
            <person name="De Corte Z."/>
            <person name="Sonet G."/>
            <person name="Van Belleghem S.M."/>
            <person name="Kostlbacher S."/>
            <person name="Vangestel C."/>
        </authorList>
    </citation>
    <scope>NUCLEOTIDE SEQUENCE [LARGE SCALE GENOMIC DNA]</scope>
    <source>
        <strain evidence="2">W744_W776</strain>
    </source>
</reference>
<protein>
    <submittedName>
        <fullName evidence="2">Uncharacterized protein</fullName>
    </submittedName>
</protein>
<keyword evidence="3" id="KW-1185">Reference proteome</keyword>
<proteinExistence type="predicted"/>
<dbReference type="Proteomes" id="UP000827092">
    <property type="component" value="Unassembled WGS sequence"/>
</dbReference>
<dbReference type="AlphaFoldDB" id="A0AAV6TXM9"/>
<gene>
    <name evidence="2" type="ORF">JTE90_028585</name>
</gene>
<evidence type="ECO:0000313" key="3">
    <source>
        <dbReference type="Proteomes" id="UP000827092"/>
    </source>
</evidence>
<accession>A0AAV6TXM9</accession>
<feature type="region of interest" description="Disordered" evidence="1">
    <location>
        <begin position="27"/>
        <end position="51"/>
    </location>
</feature>
<evidence type="ECO:0000313" key="2">
    <source>
        <dbReference type="EMBL" id="KAG8176603.1"/>
    </source>
</evidence>
<dbReference type="EMBL" id="JAFNEN010000862">
    <property type="protein sequence ID" value="KAG8176603.1"/>
    <property type="molecule type" value="Genomic_DNA"/>
</dbReference>
<name>A0AAV6TXM9_9ARAC</name>
<evidence type="ECO:0000256" key="1">
    <source>
        <dbReference type="SAM" id="MobiDB-lite"/>
    </source>
</evidence>
<sequence length="143" mass="15860">MGIESSIPNTSAQTTDLDLSMESNGGIRASTPNVPYPIATHQPITTDPTPAAAATAYERKKRKRTPTMSNIMEQASSILSNIQGPSGSRESSIDIQAKYWSNRLHNIKNPELFAKLRMEIEITLMRYEQEDRELSEGGFNFAV</sequence>
<organism evidence="2 3">
    <name type="scientific">Oedothorax gibbosus</name>
    <dbReference type="NCBI Taxonomy" id="931172"/>
    <lineage>
        <taxon>Eukaryota</taxon>
        <taxon>Metazoa</taxon>
        <taxon>Ecdysozoa</taxon>
        <taxon>Arthropoda</taxon>
        <taxon>Chelicerata</taxon>
        <taxon>Arachnida</taxon>
        <taxon>Araneae</taxon>
        <taxon>Araneomorphae</taxon>
        <taxon>Entelegynae</taxon>
        <taxon>Araneoidea</taxon>
        <taxon>Linyphiidae</taxon>
        <taxon>Erigoninae</taxon>
        <taxon>Oedothorax</taxon>
    </lineage>
</organism>